<name>A0ACB6QF69_9PLEO</name>
<evidence type="ECO:0000313" key="2">
    <source>
        <dbReference type="Proteomes" id="UP000799755"/>
    </source>
</evidence>
<sequence>MGASRLGSRSRKKHARRNRRSRKMIRLSWVKGGGYEGVYVVLKSLTSSERNQRTQCNAKQSKKSNHSSDSQWERCKKESGEALRFSKFCSVPQPPGSFVSFPFARKGLPPNQPKNTLAMGAPPLPVTSTELRKPPTPPRAPSRCSHHLSRTFARLIFPIYGLGMEETLNSRPQPLPPLLLLAEQRRKEGPSVPRCQPSEPWKFYLKSNVYISLFGLPMPFDVCDNCTELLGGGSQHQVGGSSQSFTSLHGHANINVYVNVLATNANSELYRPSTFSVILTSNFAVHDLLNRLPSDRPLHLPILLSFQIELSGPSTLSIVLTSSAAEQNLSNRSLAQLISYCHHTFIKDLEHHTLELACLKPLFQFPQKLWYYLHMLQRSESRPPQHLNPTVREVWGDPSTSLHYILREAKAKSRTKSQPNLAQPENKAKIERSVPKAKMKGNAKQRSHDPFLHPFPGPSETMSDRRPVNEAMPIHNRLLSPYSRLVQEGKWVNVTDMSMAMKVWALGRRERSIRMTRQIDYAAKNKKWKKNPRRGALLPPHFVIAVRKFG</sequence>
<keyword evidence="2" id="KW-1185">Reference proteome</keyword>
<evidence type="ECO:0000313" key="1">
    <source>
        <dbReference type="EMBL" id="KAF2465536.1"/>
    </source>
</evidence>
<reference evidence="1" key="1">
    <citation type="journal article" date="2020" name="Stud. Mycol.">
        <title>101 Dothideomycetes genomes: a test case for predicting lifestyles and emergence of pathogens.</title>
        <authorList>
            <person name="Haridas S."/>
            <person name="Albert R."/>
            <person name="Binder M."/>
            <person name="Bloem J."/>
            <person name="Labutti K."/>
            <person name="Salamov A."/>
            <person name="Andreopoulos B."/>
            <person name="Baker S."/>
            <person name="Barry K."/>
            <person name="Bills G."/>
            <person name="Bluhm B."/>
            <person name="Cannon C."/>
            <person name="Castanera R."/>
            <person name="Culley D."/>
            <person name="Daum C."/>
            <person name="Ezra D."/>
            <person name="Gonzalez J."/>
            <person name="Henrissat B."/>
            <person name="Kuo A."/>
            <person name="Liang C."/>
            <person name="Lipzen A."/>
            <person name="Lutzoni F."/>
            <person name="Magnuson J."/>
            <person name="Mondo S."/>
            <person name="Nolan M."/>
            <person name="Ohm R."/>
            <person name="Pangilinan J."/>
            <person name="Park H.-J."/>
            <person name="Ramirez L."/>
            <person name="Alfaro M."/>
            <person name="Sun H."/>
            <person name="Tritt A."/>
            <person name="Yoshinaga Y."/>
            <person name="Zwiers L.-H."/>
            <person name="Turgeon B."/>
            <person name="Goodwin S."/>
            <person name="Spatafora J."/>
            <person name="Crous P."/>
            <person name="Grigoriev I."/>
        </authorList>
    </citation>
    <scope>NUCLEOTIDE SEQUENCE</scope>
    <source>
        <strain evidence="1">ATCC 200398</strain>
    </source>
</reference>
<gene>
    <name evidence="1" type="ORF">BDR25DRAFT_360478</name>
</gene>
<comment type="caution">
    <text evidence="1">The sequence shown here is derived from an EMBL/GenBank/DDBJ whole genome shotgun (WGS) entry which is preliminary data.</text>
</comment>
<organism evidence="1 2">
    <name type="scientific">Lindgomyces ingoldianus</name>
    <dbReference type="NCBI Taxonomy" id="673940"/>
    <lineage>
        <taxon>Eukaryota</taxon>
        <taxon>Fungi</taxon>
        <taxon>Dikarya</taxon>
        <taxon>Ascomycota</taxon>
        <taxon>Pezizomycotina</taxon>
        <taxon>Dothideomycetes</taxon>
        <taxon>Pleosporomycetidae</taxon>
        <taxon>Pleosporales</taxon>
        <taxon>Lindgomycetaceae</taxon>
        <taxon>Lindgomyces</taxon>
    </lineage>
</organism>
<dbReference type="EMBL" id="MU003529">
    <property type="protein sequence ID" value="KAF2465536.1"/>
    <property type="molecule type" value="Genomic_DNA"/>
</dbReference>
<protein>
    <submittedName>
        <fullName evidence="1">Uncharacterized protein</fullName>
    </submittedName>
</protein>
<dbReference type="Proteomes" id="UP000799755">
    <property type="component" value="Unassembled WGS sequence"/>
</dbReference>
<proteinExistence type="predicted"/>
<accession>A0ACB6QF69</accession>